<dbReference type="PANTHER" id="PTHR31987:SF1">
    <property type="entry name" value="GLUTAMINASE A"/>
    <property type="match status" value="1"/>
</dbReference>
<organism evidence="6 7">
    <name type="scientific">Meripilus lineatus</name>
    <dbReference type="NCBI Taxonomy" id="2056292"/>
    <lineage>
        <taxon>Eukaryota</taxon>
        <taxon>Fungi</taxon>
        <taxon>Dikarya</taxon>
        <taxon>Basidiomycota</taxon>
        <taxon>Agaricomycotina</taxon>
        <taxon>Agaricomycetes</taxon>
        <taxon>Polyporales</taxon>
        <taxon>Meripilaceae</taxon>
        <taxon>Meripilus</taxon>
    </lineage>
</organism>
<gene>
    <name evidence="6" type="ORF">NLI96_g4156</name>
</gene>
<evidence type="ECO:0000313" key="7">
    <source>
        <dbReference type="Proteomes" id="UP001212997"/>
    </source>
</evidence>
<feature type="domain" description="Glutaminase A central" evidence="4">
    <location>
        <begin position="341"/>
        <end position="670"/>
    </location>
</feature>
<evidence type="ECO:0008006" key="8">
    <source>
        <dbReference type="Google" id="ProtNLM"/>
    </source>
</evidence>
<feature type="domain" description="Glutaminase A N-terminal" evidence="5">
    <location>
        <begin position="106"/>
        <end position="336"/>
    </location>
</feature>
<dbReference type="InterPro" id="IPR052743">
    <property type="entry name" value="Glutaminase_GtaA"/>
</dbReference>
<evidence type="ECO:0000259" key="5">
    <source>
        <dbReference type="Pfam" id="PF17168"/>
    </source>
</evidence>
<feature type="region of interest" description="Disordered" evidence="1">
    <location>
        <begin position="728"/>
        <end position="759"/>
    </location>
</feature>
<keyword evidence="7" id="KW-1185">Reference proteome</keyword>
<feature type="chain" id="PRO_5042002107" description="DUF1793-domain-containing protein" evidence="3">
    <location>
        <begin position="23"/>
        <end position="874"/>
    </location>
</feature>
<dbReference type="EMBL" id="JANAWD010000117">
    <property type="protein sequence ID" value="KAJ3486565.1"/>
    <property type="molecule type" value="Genomic_DNA"/>
</dbReference>
<sequence length="874" mass="95343">MLAWSIAILPFITVLFLNACFGASQSRTPGLFSPSTVPLVIKSPYFNCWIGNQPVVPQWPTFWNDQNLGWSGYIRVDDVTWMWLGRTTTNPQPNISVPIGLQITPTRTIYTFHAGPMYVKVTFLSPIEPADPVKQSLPFAYMYLEANSTDSQLHTVQVYSDVTAQWSSGNRSNVVVWETHDTGSTRYHQARLQQPQPLSESADQAEDVTLYFAMPANPSLSSRIGLDNDCRGQFISQGLLLGAPPSPSGIIDQPFSVFSHSLNLGRITNTSNPVVWSLGAVRDPVAGFQSDTLSPYFTASLGNTDRIASCLIDSFVGDFQQASQRATELDTRIRNDASSVSQKYIDLVSLAARQTIGATDLTIANTSDGKLNVSDIRMLMKGIGTSSRRVNPVEVLYSAFPFFLYLNASYGGYLLSPLLEYQDGMNLSYAARDLGSTYPLVGGNSVQSHSQQVEQTGNMLIMALAHAQTSGDGFLISRHYELLKKWANYLSGHLFTTQTNADGETSAGNANLIMKGIIGIAAMAKISSALNRPNDAQYFVNQSLVLSRQWRSSALSTDNSHILANFGDRDSSWSLMYNLYADRLLNTSVVGDDIYQLLTNYLRNSIVVGWTLFAAAIVNDTSVRDSLIDPVWNHANTSSSPFFPPSYGLDLNSTTNSGSSSPAMGALYSILALAVPHKTIVVPLPHTSPAHKKSVIGPAVGGALGGLALVILSGTFLKKCRTRRQLGDTRKPVEPFPTPYEYNPYQQQQDDESFGATRPLVPLPRSSAVISSSKAREAIGPLSQLLPPNIIPPISSSSPTSRHAQTSSPAIGPVSPAQVEDLRAEMENLTRVVRAMQAERMETPPNYFDIQSQLLPSASQPNVPMDREQAQPHP</sequence>
<evidence type="ECO:0000256" key="3">
    <source>
        <dbReference type="SAM" id="SignalP"/>
    </source>
</evidence>
<feature type="compositionally biased region" description="Basic and acidic residues" evidence="1">
    <location>
        <begin position="865"/>
        <end position="874"/>
    </location>
</feature>
<protein>
    <recommendedName>
        <fullName evidence="8">DUF1793-domain-containing protein</fullName>
    </recommendedName>
</protein>
<feature type="compositionally biased region" description="Low complexity" evidence="1">
    <location>
        <begin position="786"/>
        <end position="801"/>
    </location>
</feature>
<feature type="region of interest" description="Disordered" evidence="1">
    <location>
        <begin position="786"/>
        <end position="816"/>
    </location>
</feature>
<evidence type="ECO:0000313" key="6">
    <source>
        <dbReference type="EMBL" id="KAJ3486565.1"/>
    </source>
</evidence>
<dbReference type="AlphaFoldDB" id="A0AAD5V731"/>
<keyword evidence="2" id="KW-1133">Transmembrane helix</keyword>
<feature type="signal peptide" evidence="3">
    <location>
        <begin position="1"/>
        <end position="22"/>
    </location>
</feature>
<reference evidence="6" key="1">
    <citation type="submission" date="2022-07" db="EMBL/GenBank/DDBJ databases">
        <title>Genome Sequence of Physisporinus lineatus.</title>
        <authorList>
            <person name="Buettner E."/>
        </authorList>
    </citation>
    <scope>NUCLEOTIDE SEQUENCE</scope>
    <source>
        <strain evidence="6">VT162</strain>
    </source>
</reference>
<accession>A0AAD5V731</accession>
<name>A0AAD5V731_9APHY</name>
<keyword evidence="2" id="KW-0472">Membrane</keyword>
<dbReference type="Pfam" id="PF17168">
    <property type="entry name" value="DUF5127"/>
    <property type="match status" value="1"/>
</dbReference>
<evidence type="ECO:0000259" key="4">
    <source>
        <dbReference type="Pfam" id="PF16335"/>
    </source>
</evidence>
<evidence type="ECO:0000256" key="2">
    <source>
        <dbReference type="SAM" id="Phobius"/>
    </source>
</evidence>
<dbReference type="Pfam" id="PF16335">
    <property type="entry name" value="GtaA_6_Hairpin"/>
    <property type="match status" value="1"/>
</dbReference>
<keyword evidence="3" id="KW-0732">Signal</keyword>
<comment type="caution">
    <text evidence="6">The sequence shown here is derived from an EMBL/GenBank/DDBJ whole genome shotgun (WGS) entry which is preliminary data.</text>
</comment>
<dbReference type="PANTHER" id="PTHR31987">
    <property type="entry name" value="GLUTAMINASE A-RELATED"/>
    <property type="match status" value="1"/>
</dbReference>
<dbReference type="Proteomes" id="UP001212997">
    <property type="component" value="Unassembled WGS sequence"/>
</dbReference>
<keyword evidence="2" id="KW-0812">Transmembrane</keyword>
<dbReference type="InterPro" id="IPR033433">
    <property type="entry name" value="GtaA_N"/>
</dbReference>
<feature type="region of interest" description="Disordered" evidence="1">
    <location>
        <begin position="843"/>
        <end position="874"/>
    </location>
</feature>
<proteinExistence type="predicted"/>
<evidence type="ECO:0000256" key="1">
    <source>
        <dbReference type="SAM" id="MobiDB-lite"/>
    </source>
</evidence>
<feature type="compositionally biased region" description="Polar residues" evidence="1">
    <location>
        <begin position="849"/>
        <end position="862"/>
    </location>
</feature>
<dbReference type="InterPro" id="IPR032514">
    <property type="entry name" value="GtaA_central"/>
</dbReference>
<feature type="transmembrane region" description="Helical" evidence="2">
    <location>
        <begin position="695"/>
        <end position="717"/>
    </location>
</feature>